<comment type="caution">
    <text evidence="2">The sequence shown here is derived from an EMBL/GenBank/DDBJ whole genome shotgun (WGS) entry which is preliminary data.</text>
</comment>
<dbReference type="SUPFAM" id="SSF47923">
    <property type="entry name" value="Ypt/Rab-GAP domain of gyp1p"/>
    <property type="match status" value="2"/>
</dbReference>
<dbReference type="Pfam" id="PF00566">
    <property type="entry name" value="RabGAP-TBC"/>
    <property type="match status" value="1"/>
</dbReference>
<organism evidence="2 3">
    <name type="scientific">Aphanomyces euteiches</name>
    <dbReference type="NCBI Taxonomy" id="100861"/>
    <lineage>
        <taxon>Eukaryota</taxon>
        <taxon>Sar</taxon>
        <taxon>Stramenopiles</taxon>
        <taxon>Oomycota</taxon>
        <taxon>Saprolegniomycetes</taxon>
        <taxon>Saprolegniales</taxon>
        <taxon>Verrucalvaceae</taxon>
        <taxon>Aphanomyces</taxon>
    </lineage>
</organism>
<proteinExistence type="predicted"/>
<dbReference type="SMART" id="SM00164">
    <property type="entry name" value="TBC"/>
    <property type="match status" value="1"/>
</dbReference>
<accession>A0A6G0WHY6</accession>
<dbReference type="EMBL" id="VJMJ01000207">
    <property type="protein sequence ID" value="KAF0726799.1"/>
    <property type="molecule type" value="Genomic_DNA"/>
</dbReference>
<name>A0A6G0WHY6_9STRA</name>
<dbReference type="Gene3D" id="1.10.472.80">
    <property type="entry name" value="Ypt/Rab-GAP domain of gyp1p, domain 3"/>
    <property type="match status" value="1"/>
</dbReference>
<dbReference type="GO" id="GO:0005096">
    <property type="term" value="F:GTPase activator activity"/>
    <property type="evidence" value="ECO:0007669"/>
    <property type="project" value="TreeGrafter"/>
</dbReference>
<dbReference type="PROSITE" id="PS50086">
    <property type="entry name" value="TBC_RABGAP"/>
    <property type="match status" value="1"/>
</dbReference>
<dbReference type="VEuPathDB" id="FungiDB:AeMF1_010314"/>
<gene>
    <name evidence="2" type="ORF">Ae201684_015055</name>
</gene>
<protein>
    <recommendedName>
        <fullName evidence="1">Rab-GAP TBC domain-containing protein</fullName>
    </recommendedName>
</protein>
<reference evidence="2 3" key="1">
    <citation type="submission" date="2019-07" db="EMBL/GenBank/DDBJ databases">
        <title>Genomics analysis of Aphanomyces spp. identifies a new class of oomycete effector associated with host adaptation.</title>
        <authorList>
            <person name="Gaulin E."/>
        </authorList>
    </citation>
    <scope>NUCLEOTIDE SEQUENCE [LARGE SCALE GENOMIC DNA]</scope>
    <source>
        <strain evidence="2 3">ATCC 201684</strain>
    </source>
</reference>
<dbReference type="InterPro" id="IPR000195">
    <property type="entry name" value="Rab-GAP-TBC_dom"/>
</dbReference>
<feature type="domain" description="Rab-GAP TBC" evidence="1">
    <location>
        <begin position="44"/>
        <end position="280"/>
    </location>
</feature>
<evidence type="ECO:0000259" key="1">
    <source>
        <dbReference type="PROSITE" id="PS50086"/>
    </source>
</evidence>
<dbReference type="Proteomes" id="UP000481153">
    <property type="component" value="Unassembled WGS sequence"/>
</dbReference>
<dbReference type="PANTHER" id="PTHR22957">
    <property type="entry name" value="TBC1 DOMAIN FAMILY MEMBER GTPASE-ACTIVATING PROTEIN"/>
    <property type="match status" value="1"/>
</dbReference>
<dbReference type="GO" id="GO:0006886">
    <property type="term" value="P:intracellular protein transport"/>
    <property type="evidence" value="ECO:0007669"/>
    <property type="project" value="TreeGrafter"/>
</dbReference>
<sequence>MECLPEEEAAAFPVSSKGSIARHLLDALVIDMGALQDTTFRGLDNDASVRPIVWRMLLGLLGTYPSDWPHDLELKRGSYENLKSHYGVDDLHQWRHALGKDDETLVHDIEKVWHELFGIELCQDVARTHVDLAFFAPHGLASEWMVRVLFVFAKCHPDIGYCQGMHEVLAPLVYVFGTDEVKEWSNHAEADSFGAFETLMQLLAPLHLMSKQDPTKTGAQMQIVRLHKLLRQHDAGLWLHLNSLAVLPEYYSFRWYITLLSHEFTMDETLRIWDTLLADSKRFAFLHYVCCALIISHRDALTNRRADFGVCLTILQSKPTVSVDDLLKSAEALREVDRRTDLATRSRQHQANPA</sequence>
<evidence type="ECO:0000313" key="3">
    <source>
        <dbReference type="Proteomes" id="UP000481153"/>
    </source>
</evidence>
<dbReference type="PANTHER" id="PTHR22957:SF27">
    <property type="entry name" value="TBC1 DOMAIN FAMILY MEMBER 13"/>
    <property type="match status" value="1"/>
</dbReference>
<dbReference type="AlphaFoldDB" id="A0A6G0WHY6"/>
<evidence type="ECO:0000313" key="2">
    <source>
        <dbReference type="EMBL" id="KAF0726799.1"/>
    </source>
</evidence>
<dbReference type="InterPro" id="IPR035969">
    <property type="entry name" value="Rab-GAP_TBC_sf"/>
</dbReference>
<keyword evidence="3" id="KW-1185">Reference proteome</keyword>
<dbReference type="Gene3D" id="1.10.8.270">
    <property type="entry name" value="putative rabgap domain of human tbc1 domain family member 14 like domains"/>
    <property type="match status" value="1"/>
</dbReference>